<dbReference type="Gene3D" id="2.30.120.10">
    <property type="match status" value="1"/>
</dbReference>
<dbReference type="InterPro" id="IPR043147">
    <property type="entry name" value="Penicillin_amidase_A-knob"/>
</dbReference>
<evidence type="ECO:0000256" key="3">
    <source>
        <dbReference type="ARBA" id="ARBA00023145"/>
    </source>
</evidence>
<dbReference type="InterPro" id="IPR023343">
    <property type="entry name" value="Penicillin_amidase_dom1"/>
</dbReference>
<dbReference type="Pfam" id="PF01804">
    <property type="entry name" value="Penicil_amidase"/>
    <property type="match status" value="1"/>
</dbReference>
<dbReference type="Gene3D" id="3.60.20.10">
    <property type="entry name" value="Glutamine Phosphoribosylpyrophosphate, subunit 1, domain 1"/>
    <property type="match status" value="1"/>
</dbReference>
<dbReference type="PANTHER" id="PTHR34218">
    <property type="entry name" value="PEPTIDASE S45 PENICILLIN AMIDASE"/>
    <property type="match status" value="1"/>
</dbReference>
<proteinExistence type="inferred from homology"/>
<name>A0ABQ5YGE2_9NEIS</name>
<comment type="similarity">
    <text evidence="1">Belongs to the peptidase S45 family.</text>
</comment>
<keyword evidence="5" id="KW-1185">Reference proteome</keyword>
<dbReference type="RefSeq" id="WP_284196651.1">
    <property type="nucleotide sequence ID" value="NZ_BSOG01000002.1"/>
</dbReference>
<dbReference type="CDD" id="cd03747">
    <property type="entry name" value="Ntn_PGA_like"/>
    <property type="match status" value="1"/>
</dbReference>
<dbReference type="PANTHER" id="PTHR34218:SF4">
    <property type="entry name" value="ACYL-HOMOSERINE LACTONE ACYLASE QUIP"/>
    <property type="match status" value="1"/>
</dbReference>
<evidence type="ECO:0000256" key="2">
    <source>
        <dbReference type="ARBA" id="ARBA00022801"/>
    </source>
</evidence>
<reference evidence="5" key="1">
    <citation type="journal article" date="2019" name="Int. J. Syst. Evol. Microbiol.">
        <title>The Global Catalogue of Microorganisms (GCM) 10K type strain sequencing project: providing services to taxonomists for standard genome sequencing and annotation.</title>
        <authorList>
            <consortium name="The Broad Institute Genomics Platform"/>
            <consortium name="The Broad Institute Genome Sequencing Center for Infectious Disease"/>
            <person name="Wu L."/>
            <person name="Ma J."/>
        </authorList>
    </citation>
    <scope>NUCLEOTIDE SEQUENCE [LARGE SCALE GENOMIC DNA]</scope>
    <source>
        <strain evidence="5">NBRC 110044</strain>
    </source>
</reference>
<keyword evidence="3" id="KW-0865">Zymogen</keyword>
<gene>
    <name evidence="4" type="ORF">GCM10007907_23420</name>
</gene>
<dbReference type="InterPro" id="IPR029055">
    <property type="entry name" value="Ntn_hydrolases_N"/>
</dbReference>
<evidence type="ECO:0000313" key="5">
    <source>
        <dbReference type="Proteomes" id="UP001156706"/>
    </source>
</evidence>
<dbReference type="SUPFAM" id="SSF56235">
    <property type="entry name" value="N-terminal nucleophile aminohydrolases (Ntn hydrolases)"/>
    <property type="match status" value="1"/>
</dbReference>
<dbReference type="InterPro" id="IPR002692">
    <property type="entry name" value="S45"/>
</dbReference>
<evidence type="ECO:0000313" key="4">
    <source>
        <dbReference type="EMBL" id="GLR13552.1"/>
    </source>
</evidence>
<dbReference type="InterPro" id="IPR014395">
    <property type="entry name" value="Pen/GL7ACA/AHL_acylase"/>
</dbReference>
<sequence>MGKWLRWSWRLLLACLATWLLLALVLWLFLRGSLAQLDGELPASGLTADVTALRDALGVPTVSGSNRLDVTYATGYLHAQERYFQMDLMRRVAAGELAGLIGEAALESDREHRFHRFRARAASTLAALPEADRQLLQRYAAGVNAGLSALRARPFEYGLLRTQPAPWQPADSLLVVWAMYFDLQGHQERRELARGWLKAHTTAEQLAYLLPESSSQDAPLDTPDIVSPPTATPAQAPAWLGLPVPGKQAGLALRSAVGSNNWALAGSRSTHGSAIVANDMHLGLRLPHIWYRAVLQYPDEQGQTRRIAGVTLPGAPLVVAGSNGKVAWGFTNSYGDYLDLIEVERDPSQRLRIKTAAGWETARVHTETLQVKDGTAVTMQIAEGSQGPLREVEGRWYAVRWIAHQPGAVNLNLRQMEGVADLAAAQAVAHSAGMPAQNMVAGDAAGHIGWTIAGTLPGREALPQASFPYPIAAGLSWQGRLSPRDYPRLNDPASGQLWTANSRPLGGELYRRMGDGGADLGARARQIRDGLTALGKGNELAAYGLALDDRALYLAGWRERALDVLDQGATATRPQRAEFRRLLKEGWTGRASVDSVGYRLTRAYLYALYAELFGGLDAQLGALEPGADFDLANPRWPVVVARLLDERPAGWLKERDWRGLELAAIDRAITELTAGGRPLSEASWGQRNTSRIAHPFVKLLPALKPWLAAPADAFAGDEHMPRVAGPAFGASQRMVVAPGQEAQGIFNMPGGQSGHPLSPFFLAGHAAWVKGEATPFLPGPAQHTLRFVPK</sequence>
<organism evidence="4 5">
    <name type="scientific">Chitinimonas prasina</name>
    <dbReference type="NCBI Taxonomy" id="1434937"/>
    <lineage>
        <taxon>Bacteria</taxon>
        <taxon>Pseudomonadati</taxon>
        <taxon>Pseudomonadota</taxon>
        <taxon>Betaproteobacteria</taxon>
        <taxon>Neisseriales</taxon>
        <taxon>Chitinibacteraceae</taxon>
        <taxon>Chitinimonas</taxon>
    </lineage>
</organism>
<dbReference type="PIRSF" id="PIRSF001227">
    <property type="entry name" value="Pen_acylase"/>
    <property type="match status" value="1"/>
</dbReference>
<dbReference type="Proteomes" id="UP001156706">
    <property type="component" value="Unassembled WGS sequence"/>
</dbReference>
<dbReference type="Gene3D" id="1.10.1400.10">
    <property type="match status" value="1"/>
</dbReference>
<evidence type="ECO:0000256" key="1">
    <source>
        <dbReference type="ARBA" id="ARBA00006586"/>
    </source>
</evidence>
<dbReference type="Gene3D" id="1.10.439.10">
    <property type="entry name" value="Penicillin Amidohydrolase, domain 1"/>
    <property type="match status" value="1"/>
</dbReference>
<keyword evidence="2" id="KW-0378">Hydrolase</keyword>
<dbReference type="EMBL" id="BSOG01000002">
    <property type="protein sequence ID" value="GLR13552.1"/>
    <property type="molecule type" value="Genomic_DNA"/>
</dbReference>
<comment type="caution">
    <text evidence="4">The sequence shown here is derived from an EMBL/GenBank/DDBJ whole genome shotgun (WGS) entry which is preliminary data.</text>
</comment>
<dbReference type="InterPro" id="IPR043146">
    <property type="entry name" value="Penicillin_amidase_N_B-knob"/>
</dbReference>
<protein>
    <submittedName>
        <fullName evidence="4">Peptidase</fullName>
    </submittedName>
</protein>
<accession>A0ABQ5YGE2</accession>